<gene>
    <name evidence="2" type="ORF">IV203_014692</name>
</gene>
<feature type="region of interest" description="Disordered" evidence="1">
    <location>
        <begin position="43"/>
        <end position="79"/>
    </location>
</feature>
<comment type="caution">
    <text evidence="2">The sequence shown here is derived from an EMBL/GenBank/DDBJ whole genome shotgun (WGS) entry which is preliminary data.</text>
</comment>
<name>A0A9K3PSD4_9STRA</name>
<proteinExistence type="predicted"/>
<keyword evidence="3" id="KW-1185">Reference proteome</keyword>
<protein>
    <submittedName>
        <fullName evidence="2">Uncharacterized protein</fullName>
    </submittedName>
</protein>
<feature type="compositionally biased region" description="Basic and acidic residues" evidence="1">
    <location>
        <begin position="47"/>
        <end position="65"/>
    </location>
</feature>
<evidence type="ECO:0000313" key="3">
    <source>
        <dbReference type="Proteomes" id="UP000693970"/>
    </source>
</evidence>
<sequence length="79" mass="8741">MVLSSRYRTICVGIGFISIKRWQDLKPTTQTLETIAAQAIPIKRSKSSSENKSSSHKEEGLSDKDDISEEALGHVAMYA</sequence>
<reference evidence="2" key="2">
    <citation type="submission" date="2021-04" db="EMBL/GenBank/DDBJ databases">
        <authorList>
            <person name="Podell S."/>
        </authorList>
    </citation>
    <scope>NUCLEOTIDE SEQUENCE</scope>
    <source>
        <strain evidence="2">Hildebrandi</strain>
    </source>
</reference>
<dbReference type="EMBL" id="JAGRRH010000014">
    <property type="protein sequence ID" value="KAG7358105.1"/>
    <property type="molecule type" value="Genomic_DNA"/>
</dbReference>
<evidence type="ECO:0000256" key="1">
    <source>
        <dbReference type="SAM" id="MobiDB-lite"/>
    </source>
</evidence>
<dbReference type="Proteomes" id="UP000693970">
    <property type="component" value="Unassembled WGS sequence"/>
</dbReference>
<dbReference type="AlphaFoldDB" id="A0A9K3PSD4"/>
<accession>A0A9K3PSD4</accession>
<evidence type="ECO:0000313" key="2">
    <source>
        <dbReference type="EMBL" id="KAG7358105.1"/>
    </source>
</evidence>
<reference evidence="2" key="1">
    <citation type="journal article" date="2021" name="Sci. Rep.">
        <title>Diploid genomic architecture of Nitzschia inconspicua, an elite biomass production diatom.</title>
        <authorList>
            <person name="Oliver A."/>
            <person name="Podell S."/>
            <person name="Pinowska A."/>
            <person name="Traller J.C."/>
            <person name="Smith S.R."/>
            <person name="McClure R."/>
            <person name="Beliaev A."/>
            <person name="Bohutskyi P."/>
            <person name="Hill E.A."/>
            <person name="Rabines A."/>
            <person name="Zheng H."/>
            <person name="Allen L.Z."/>
            <person name="Kuo A."/>
            <person name="Grigoriev I.V."/>
            <person name="Allen A.E."/>
            <person name="Hazlebeck D."/>
            <person name="Allen E.E."/>
        </authorList>
    </citation>
    <scope>NUCLEOTIDE SEQUENCE</scope>
    <source>
        <strain evidence="2">Hildebrandi</strain>
    </source>
</reference>
<organism evidence="2 3">
    <name type="scientific">Nitzschia inconspicua</name>
    <dbReference type="NCBI Taxonomy" id="303405"/>
    <lineage>
        <taxon>Eukaryota</taxon>
        <taxon>Sar</taxon>
        <taxon>Stramenopiles</taxon>
        <taxon>Ochrophyta</taxon>
        <taxon>Bacillariophyta</taxon>
        <taxon>Bacillariophyceae</taxon>
        <taxon>Bacillariophycidae</taxon>
        <taxon>Bacillariales</taxon>
        <taxon>Bacillariaceae</taxon>
        <taxon>Nitzschia</taxon>
    </lineage>
</organism>